<keyword evidence="2" id="KW-1185">Reference proteome</keyword>
<sequence length="87" mass="10049">MAKKTAKLETEVADLKDYKRSDGITMNFHKWRSSFRQYNVYGGVGVAYIFLKEPENVVWRCNTAVDLVKETSSNREDEGCCYEKKDG</sequence>
<organism evidence="1 2">
    <name type="scientific">Solanum tuberosum</name>
    <name type="common">Potato</name>
    <dbReference type="NCBI Taxonomy" id="4113"/>
    <lineage>
        <taxon>Eukaryota</taxon>
        <taxon>Viridiplantae</taxon>
        <taxon>Streptophyta</taxon>
        <taxon>Embryophyta</taxon>
        <taxon>Tracheophyta</taxon>
        <taxon>Spermatophyta</taxon>
        <taxon>Magnoliopsida</taxon>
        <taxon>eudicotyledons</taxon>
        <taxon>Gunneridae</taxon>
        <taxon>Pentapetalae</taxon>
        <taxon>asterids</taxon>
        <taxon>lamiids</taxon>
        <taxon>Solanales</taxon>
        <taxon>Solanaceae</taxon>
        <taxon>Solanoideae</taxon>
        <taxon>Solaneae</taxon>
        <taxon>Solanum</taxon>
    </lineage>
</organism>
<dbReference type="AlphaFoldDB" id="M1DY85"/>
<reference evidence="1" key="2">
    <citation type="submission" date="2015-06" db="UniProtKB">
        <authorList>
            <consortium name="EnsemblPlants"/>
        </authorList>
    </citation>
    <scope>IDENTIFICATION</scope>
    <source>
        <strain evidence="1">DM1-3 516 R44</strain>
    </source>
</reference>
<reference evidence="2" key="1">
    <citation type="journal article" date="2011" name="Nature">
        <title>Genome sequence and analysis of the tuber crop potato.</title>
        <authorList>
            <consortium name="The Potato Genome Sequencing Consortium"/>
        </authorList>
    </citation>
    <scope>NUCLEOTIDE SEQUENCE [LARGE SCALE GENOMIC DNA]</scope>
    <source>
        <strain evidence="2">cv. DM1-3 516 R44</strain>
    </source>
</reference>
<protein>
    <submittedName>
        <fullName evidence="1">Uncharacterized protein</fullName>
    </submittedName>
</protein>
<evidence type="ECO:0000313" key="1">
    <source>
        <dbReference type="EnsemblPlants" id="PGSC0003DMT400096348"/>
    </source>
</evidence>
<evidence type="ECO:0000313" key="2">
    <source>
        <dbReference type="Proteomes" id="UP000011115"/>
    </source>
</evidence>
<name>M1DY85_SOLTU</name>
<dbReference type="InParanoid" id="M1DY85"/>
<dbReference type="EnsemblPlants" id="PGSC0003DMT400096348">
    <property type="protein sequence ID" value="PGSC0003DMT400096348"/>
    <property type="gene ID" value="PGSC0003DMG400045919"/>
</dbReference>
<dbReference type="HOGENOM" id="CLU_2487819_0_0_1"/>
<dbReference type="Proteomes" id="UP000011115">
    <property type="component" value="Unassembled WGS sequence"/>
</dbReference>
<proteinExistence type="predicted"/>
<dbReference type="PaxDb" id="4113-PGSC0003DMT400096348"/>
<dbReference type="Gramene" id="PGSC0003DMT400096348">
    <property type="protein sequence ID" value="PGSC0003DMT400096348"/>
    <property type="gene ID" value="PGSC0003DMG400045919"/>
</dbReference>
<accession>M1DY85</accession>